<reference evidence="7" key="1">
    <citation type="submission" date="2025-08" db="UniProtKB">
        <authorList>
            <consortium name="Ensembl"/>
        </authorList>
    </citation>
    <scope>IDENTIFICATION</scope>
</reference>
<dbReference type="SMART" id="SM00105">
    <property type="entry name" value="ArfGap"/>
    <property type="match status" value="1"/>
</dbReference>
<evidence type="ECO:0000256" key="3">
    <source>
        <dbReference type="ARBA" id="ARBA00022771"/>
    </source>
</evidence>
<dbReference type="AlphaFoldDB" id="A0A670YSK6"/>
<dbReference type="PANTHER" id="PTHR45705:SF8">
    <property type="entry name" value="STROMAL MEMBRANE-ASSOCIATED PROTEIN 1"/>
    <property type="match status" value="1"/>
</dbReference>
<evidence type="ECO:0000256" key="1">
    <source>
        <dbReference type="ARBA" id="ARBA00022468"/>
    </source>
</evidence>
<dbReference type="PRINTS" id="PR00405">
    <property type="entry name" value="REVINTRACTNG"/>
</dbReference>
<dbReference type="InterPro" id="IPR001164">
    <property type="entry name" value="ArfGAP_dom"/>
</dbReference>
<keyword evidence="4" id="KW-0862">Zinc</keyword>
<evidence type="ECO:0000313" key="8">
    <source>
        <dbReference type="Proteomes" id="UP000472273"/>
    </source>
</evidence>
<dbReference type="Gene3D" id="1.10.220.150">
    <property type="entry name" value="Arf GTPase activating protein"/>
    <property type="match status" value="1"/>
</dbReference>
<dbReference type="InterPro" id="IPR037278">
    <property type="entry name" value="ARFGAP/RecO"/>
</dbReference>
<keyword evidence="2" id="KW-0479">Metal-binding</keyword>
<dbReference type="Ensembl" id="ENSPTXT00000012947.1">
    <property type="protein sequence ID" value="ENSPTXP00000012543.1"/>
    <property type="gene ID" value="ENSPTXG00000008798.1"/>
</dbReference>
<dbReference type="PROSITE" id="PS50115">
    <property type="entry name" value="ARFGAP"/>
    <property type="match status" value="1"/>
</dbReference>
<dbReference type="FunFam" id="1.10.220.150:FF:000009">
    <property type="entry name" value="stromal membrane-associated protein 1 isoform X1"/>
    <property type="match status" value="1"/>
</dbReference>
<dbReference type="GeneTree" id="ENSGT00940000155884"/>
<dbReference type="GO" id="GO:0045648">
    <property type="term" value="P:positive regulation of erythrocyte differentiation"/>
    <property type="evidence" value="ECO:0007669"/>
    <property type="project" value="Ensembl"/>
</dbReference>
<dbReference type="InterPro" id="IPR044732">
    <property type="entry name" value="ArfGAP_SMAP1-like"/>
</dbReference>
<dbReference type="CDD" id="cd08839">
    <property type="entry name" value="ArfGap_SMAP"/>
    <property type="match status" value="1"/>
</dbReference>
<evidence type="ECO:0000256" key="2">
    <source>
        <dbReference type="ARBA" id="ARBA00022723"/>
    </source>
</evidence>
<keyword evidence="3 5" id="KW-0863">Zinc-finger</keyword>
<dbReference type="PANTHER" id="PTHR45705">
    <property type="entry name" value="FI20236P1"/>
    <property type="match status" value="1"/>
</dbReference>
<proteinExistence type="predicted"/>
<dbReference type="GO" id="GO:2000369">
    <property type="term" value="P:regulation of clathrin-dependent endocytosis"/>
    <property type="evidence" value="ECO:0007669"/>
    <property type="project" value="Ensembl"/>
</dbReference>
<organism evidence="7 8">
    <name type="scientific">Pseudonaja textilis</name>
    <name type="common">Eastern brown snake</name>
    <dbReference type="NCBI Taxonomy" id="8673"/>
    <lineage>
        <taxon>Eukaryota</taxon>
        <taxon>Metazoa</taxon>
        <taxon>Chordata</taxon>
        <taxon>Craniata</taxon>
        <taxon>Vertebrata</taxon>
        <taxon>Euteleostomi</taxon>
        <taxon>Lepidosauria</taxon>
        <taxon>Squamata</taxon>
        <taxon>Bifurcata</taxon>
        <taxon>Unidentata</taxon>
        <taxon>Episquamata</taxon>
        <taxon>Toxicofera</taxon>
        <taxon>Serpentes</taxon>
        <taxon>Colubroidea</taxon>
        <taxon>Elapidae</taxon>
        <taxon>Hydrophiinae</taxon>
        <taxon>Pseudonaja</taxon>
    </lineage>
</organism>
<reference evidence="7" key="2">
    <citation type="submission" date="2025-09" db="UniProtKB">
        <authorList>
            <consortium name="Ensembl"/>
        </authorList>
    </citation>
    <scope>IDENTIFICATION</scope>
</reference>
<dbReference type="OMA" id="IPSNNGW"/>
<evidence type="ECO:0000313" key="7">
    <source>
        <dbReference type="Ensembl" id="ENSPTXP00000012543.1"/>
    </source>
</evidence>
<dbReference type="InterPro" id="IPR051718">
    <property type="entry name" value="ARF_GTPase-activating"/>
</dbReference>
<dbReference type="GO" id="GO:0005737">
    <property type="term" value="C:cytoplasm"/>
    <property type="evidence" value="ECO:0007669"/>
    <property type="project" value="Ensembl"/>
</dbReference>
<dbReference type="SUPFAM" id="SSF57863">
    <property type="entry name" value="ArfGap/RecO-like zinc finger"/>
    <property type="match status" value="1"/>
</dbReference>
<gene>
    <name evidence="7" type="primary">SMAP1</name>
</gene>
<feature type="domain" description="Arf-GAP" evidence="6">
    <location>
        <begin position="18"/>
        <end position="136"/>
    </location>
</feature>
<dbReference type="GO" id="GO:0005096">
    <property type="term" value="F:GTPase activator activity"/>
    <property type="evidence" value="ECO:0007669"/>
    <property type="project" value="UniProtKB-KW"/>
</dbReference>
<dbReference type="GO" id="GO:0008270">
    <property type="term" value="F:zinc ion binding"/>
    <property type="evidence" value="ECO:0007669"/>
    <property type="project" value="UniProtKB-KW"/>
</dbReference>
<evidence type="ECO:0000256" key="4">
    <source>
        <dbReference type="ARBA" id="ARBA00022833"/>
    </source>
</evidence>
<sequence>MSTRSCREKAQKQNEQHQAILAKLLREEDNKYCADCEAKGPRWASWNTGVFICIRCAGIHRNLGVHISRVKSVNLDQWTPEQIQCMQEMGNTKARLLYEANLPENFRRPQTDQAVEFFIRDKYEKKKYYDKNATHVTSVNGPADSSVTNGSTITPAPILNDDDLDIFGPMISNPLPAASIPPAQNASTNPVAATLSAASGDLDLFTEQTKLEESAKKPLSKDSILSLYGTGTLPQQNVPGVFMGAQPLPFAAQPSAHFPAFPAMGGPVPVPVPPAPAMMGNMMAPPVPVIGQNVGMMVGMGMPNGFSVTTQTAGLGLPQSIGGPQGTVLGQIPQPQKYGMHPQTQQTPWNLSQMNQQMAGMTLNSSNNMMGFGQPPNTVAGWTGSSSGQTLSTQLWK</sequence>
<dbReference type="GO" id="GO:0030276">
    <property type="term" value="F:clathrin binding"/>
    <property type="evidence" value="ECO:0007669"/>
    <property type="project" value="Ensembl"/>
</dbReference>
<keyword evidence="8" id="KW-1185">Reference proteome</keyword>
<protein>
    <submittedName>
        <fullName evidence="7">Small ArfGAP 1</fullName>
    </submittedName>
</protein>
<dbReference type="InterPro" id="IPR038508">
    <property type="entry name" value="ArfGAP_dom_sf"/>
</dbReference>
<dbReference type="Proteomes" id="UP000472273">
    <property type="component" value="Unplaced"/>
</dbReference>
<dbReference type="Pfam" id="PF01412">
    <property type="entry name" value="ArfGap"/>
    <property type="match status" value="1"/>
</dbReference>
<evidence type="ECO:0000256" key="5">
    <source>
        <dbReference type="PROSITE-ProRule" id="PRU00288"/>
    </source>
</evidence>
<evidence type="ECO:0000259" key="6">
    <source>
        <dbReference type="PROSITE" id="PS50115"/>
    </source>
</evidence>
<accession>A0A670YSK6</accession>
<keyword evidence="1" id="KW-0343">GTPase activation</keyword>
<name>A0A670YSK6_PSETE</name>